<organism evidence="2">
    <name type="scientific">Tanacetum cinerariifolium</name>
    <name type="common">Dalmatian daisy</name>
    <name type="synonym">Chrysanthemum cinerariifolium</name>
    <dbReference type="NCBI Taxonomy" id="118510"/>
    <lineage>
        <taxon>Eukaryota</taxon>
        <taxon>Viridiplantae</taxon>
        <taxon>Streptophyta</taxon>
        <taxon>Embryophyta</taxon>
        <taxon>Tracheophyta</taxon>
        <taxon>Spermatophyta</taxon>
        <taxon>Magnoliopsida</taxon>
        <taxon>eudicotyledons</taxon>
        <taxon>Gunneridae</taxon>
        <taxon>Pentapetalae</taxon>
        <taxon>asterids</taxon>
        <taxon>campanulids</taxon>
        <taxon>Asterales</taxon>
        <taxon>Asteraceae</taxon>
        <taxon>Asteroideae</taxon>
        <taxon>Anthemideae</taxon>
        <taxon>Anthemidinae</taxon>
        <taxon>Tanacetum</taxon>
    </lineage>
</organism>
<name>A0A699WQN1_TANCI</name>
<protein>
    <submittedName>
        <fullName evidence="2">Uncharacterized protein</fullName>
    </submittedName>
</protein>
<feature type="region of interest" description="Disordered" evidence="1">
    <location>
        <begin position="1"/>
        <end position="30"/>
    </location>
</feature>
<evidence type="ECO:0000256" key="1">
    <source>
        <dbReference type="SAM" id="MobiDB-lite"/>
    </source>
</evidence>
<gene>
    <name evidence="2" type="ORF">Tci_921472</name>
</gene>
<feature type="non-terminal residue" evidence="2">
    <location>
        <position position="1"/>
    </location>
</feature>
<comment type="caution">
    <text evidence="2">The sequence shown here is derived from an EMBL/GenBank/DDBJ whole genome shotgun (WGS) entry which is preliminary data.</text>
</comment>
<evidence type="ECO:0000313" key="2">
    <source>
        <dbReference type="EMBL" id="GFD49503.1"/>
    </source>
</evidence>
<sequence length="121" mass="14427">DSDDGSDKDSEETVKSGAGKDSDKDDDEMTTTMIKRKSLLRMIKRPKIRVKEVMKLEIEEVKVKRKRRQVKRNRSVLTQFQEHLKIVKRKAMMKKSRNQDLVRRQEYEKKKTQKNYIVTSI</sequence>
<dbReference type="AlphaFoldDB" id="A0A699WQN1"/>
<reference evidence="2" key="1">
    <citation type="journal article" date="2019" name="Sci. Rep.">
        <title>Draft genome of Tanacetum cinerariifolium, the natural source of mosquito coil.</title>
        <authorList>
            <person name="Yamashiro T."/>
            <person name="Shiraishi A."/>
            <person name="Satake H."/>
            <person name="Nakayama K."/>
        </authorList>
    </citation>
    <scope>NUCLEOTIDE SEQUENCE</scope>
</reference>
<feature type="compositionally biased region" description="Basic and acidic residues" evidence="1">
    <location>
        <begin position="1"/>
        <end position="23"/>
    </location>
</feature>
<dbReference type="EMBL" id="BKCJ011742637">
    <property type="protein sequence ID" value="GFD49503.1"/>
    <property type="molecule type" value="Genomic_DNA"/>
</dbReference>
<proteinExistence type="predicted"/>
<accession>A0A699WQN1</accession>